<evidence type="ECO:0000313" key="9">
    <source>
        <dbReference type="EMBL" id="VTU05781.1"/>
    </source>
</evidence>
<keyword evidence="10" id="KW-1185">Reference proteome</keyword>
<dbReference type="HAMAP" id="MF_01114">
    <property type="entry name" value="RecX"/>
    <property type="match status" value="1"/>
</dbReference>
<dbReference type="NCBIfam" id="NF001057">
    <property type="entry name" value="PRK00117.3-3"/>
    <property type="match status" value="1"/>
</dbReference>
<gene>
    <name evidence="5 9" type="primary">recX</name>
    <name evidence="9" type="ORF">SAMEA1410922_00111</name>
</gene>
<dbReference type="GeneID" id="86154520"/>
<feature type="domain" description="RecX first three-helical" evidence="8">
    <location>
        <begin position="11"/>
        <end position="47"/>
    </location>
</feature>
<protein>
    <recommendedName>
        <fullName evidence="3 5">Regulatory protein RecX</fullName>
    </recommendedName>
</protein>
<evidence type="ECO:0000256" key="3">
    <source>
        <dbReference type="ARBA" id="ARBA00018111"/>
    </source>
</evidence>
<evidence type="ECO:0000259" key="7">
    <source>
        <dbReference type="Pfam" id="PF21981"/>
    </source>
</evidence>
<accession>A0ABY6TGQ6</accession>
<feature type="domain" description="RecX second three-helical" evidence="6">
    <location>
        <begin position="57"/>
        <end position="98"/>
    </location>
</feature>
<evidence type="ECO:0000259" key="8">
    <source>
        <dbReference type="Pfam" id="PF21982"/>
    </source>
</evidence>
<evidence type="ECO:0000256" key="4">
    <source>
        <dbReference type="ARBA" id="ARBA00022490"/>
    </source>
</evidence>
<dbReference type="PANTHER" id="PTHR33602:SF1">
    <property type="entry name" value="REGULATORY PROTEIN RECX FAMILY PROTEIN"/>
    <property type="match status" value="1"/>
</dbReference>
<dbReference type="Pfam" id="PF02631">
    <property type="entry name" value="RecX_HTH2"/>
    <property type="match status" value="1"/>
</dbReference>
<dbReference type="Proteomes" id="UP000308167">
    <property type="component" value="Unassembled WGS sequence"/>
</dbReference>
<dbReference type="Pfam" id="PF21981">
    <property type="entry name" value="RecX_HTH3"/>
    <property type="match status" value="1"/>
</dbReference>
<dbReference type="RefSeq" id="WP_135708992.1">
    <property type="nucleotide sequence ID" value="NZ_CABFKI010000001.1"/>
</dbReference>
<organism evidence="9 10">
    <name type="scientific">Actinobacillus porcinus</name>
    <dbReference type="NCBI Taxonomy" id="51048"/>
    <lineage>
        <taxon>Bacteria</taxon>
        <taxon>Pseudomonadati</taxon>
        <taxon>Pseudomonadota</taxon>
        <taxon>Gammaproteobacteria</taxon>
        <taxon>Pasteurellales</taxon>
        <taxon>Pasteurellaceae</taxon>
        <taxon>Actinobacillus</taxon>
    </lineage>
</organism>
<comment type="subcellular location">
    <subcellularLocation>
        <location evidence="1 5">Cytoplasm</location>
    </subcellularLocation>
</comment>
<evidence type="ECO:0000256" key="2">
    <source>
        <dbReference type="ARBA" id="ARBA00009695"/>
    </source>
</evidence>
<dbReference type="InterPro" id="IPR036388">
    <property type="entry name" value="WH-like_DNA-bd_sf"/>
</dbReference>
<comment type="similarity">
    <text evidence="2 5">Belongs to the RecX family.</text>
</comment>
<sequence length="156" mass="18524">MMSENANSSLALGYVVNLLARREYSEFEIRCKMQEKAFCEEDIEKTILHCQQKNWQNDHRFTENYLNFRAQRGYGLARIKQELRQLKGIQSEVIEDVLLESEIDWSEIALSVLRKKFPDYQQKQDPKSKQKIWRYMMSHGFHTDDFADFVGAGNDF</sequence>
<dbReference type="EMBL" id="CABFKI010000001">
    <property type="protein sequence ID" value="VTU05781.1"/>
    <property type="molecule type" value="Genomic_DNA"/>
</dbReference>
<proteinExistence type="inferred from homology"/>
<comment type="function">
    <text evidence="5">Modulates RecA activity.</text>
</comment>
<comment type="caution">
    <text evidence="9">The sequence shown here is derived from an EMBL/GenBank/DDBJ whole genome shotgun (WGS) entry which is preliminary data.</text>
</comment>
<dbReference type="InterPro" id="IPR003783">
    <property type="entry name" value="Regulatory_RecX"/>
</dbReference>
<evidence type="ECO:0000256" key="1">
    <source>
        <dbReference type="ARBA" id="ARBA00004496"/>
    </source>
</evidence>
<dbReference type="PANTHER" id="PTHR33602">
    <property type="entry name" value="REGULATORY PROTEIN RECX FAMILY PROTEIN"/>
    <property type="match status" value="1"/>
</dbReference>
<dbReference type="InterPro" id="IPR053924">
    <property type="entry name" value="RecX_HTH_2nd"/>
</dbReference>
<dbReference type="Gene3D" id="1.10.10.10">
    <property type="entry name" value="Winged helix-like DNA-binding domain superfamily/Winged helix DNA-binding domain"/>
    <property type="match status" value="3"/>
</dbReference>
<dbReference type="Pfam" id="PF21982">
    <property type="entry name" value="RecX_HTH1"/>
    <property type="match status" value="1"/>
</dbReference>
<feature type="domain" description="RecX third three-helical" evidence="7">
    <location>
        <begin position="107"/>
        <end position="145"/>
    </location>
</feature>
<dbReference type="InterPro" id="IPR053926">
    <property type="entry name" value="RecX_HTH_1st"/>
</dbReference>
<dbReference type="InterPro" id="IPR053925">
    <property type="entry name" value="RecX_HTH_3rd"/>
</dbReference>
<evidence type="ECO:0000259" key="6">
    <source>
        <dbReference type="Pfam" id="PF02631"/>
    </source>
</evidence>
<evidence type="ECO:0000256" key="5">
    <source>
        <dbReference type="HAMAP-Rule" id="MF_01114"/>
    </source>
</evidence>
<name>A0ABY6TGQ6_9PAST</name>
<keyword evidence="4 5" id="KW-0963">Cytoplasm</keyword>
<reference evidence="9 10" key="1">
    <citation type="submission" date="2019-05" db="EMBL/GenBank/DDBJ databases">
        <authorList>
            <consortium name="Pathogen Informatics"/>
        </authorList>
    </citation>
    <scope>NUCLEOTIDE SEQUENCE [LARGE SCALE GENOMIC DNA]</scope>
    <source>
        <strain evidence="9 10">NM319</strain>
    </source>
</reference>
<evidence type="ECO:0000313" key="10">
    <source>
        <dbReference type="Proteomes" id="UP000308167"/>
    </source>
</evidence>